<reference evidence="1 2" key="2">
    <citation type="journal article" date="2022" name="Mol. Ecol. Resour.">
        <title>The genomes of chicory, endive, great burdock and yacon provide insights into Asteraceae paleo-polyploidization history and plant inulin production.</title>
        <authorList>
            <person name="Fan W."/>
            <person name="Wang S."/>
            <person name="Wang H."/>
            <person name="Wang A."/>
            <person name="Jiang F."/>
            <person name="Liu H."/>
            <person name="Zhao H."/>
            <person name="Xu D."/>
            <person name="Zhang Y."/>
        </authorList>
    </citation>
    <scope>NUCLEOTIDE SEQUENCE [LARGE SCALE GENOMIC DNA]</scope>
    <source>
        <strain evidence="2">cv. Niubang</strain>
    </source>
</reference>
<reference evidence="2" key="1">
    <citation type="journal article" date="2022" name="Mol. Ecol. Resour.">
        <title>The genomes of chicory, endive, great burdock and yacon provide insights into Asteraceae palaeo-polyploidization history and plant inulin production.</title>
        <authorList>
            <person name="Fan W."/>
            <person name="Wang S."/>
            <person name="Wang H."/>
            <person name="Wang A."/>
            <person name="Jiang F."/>
            <person name="Liu H."/>
            <person name="Zhao H."/>
            <person name="Xu D."/>
            <person name="Zhang Y."/>
        </authorList>
    </citation>
    <scope>NUCLEOTIDE SEQUENCE [LARGE SCALE GENOMIC DNA]</scope>
    <source>
        <strain evidence="2">cv. Niubang</strain>
    </source>
</reference>
<keyword evidence="2" id="KW-1185">Reference proteome</keyword>
<proteinExistence type="predicted"/>
<dbReference type="EMBL" id="CM042047">
    <property type="protein sequence ID" value="KAI3770989.1"/>
    <property type="molecule type" value="Genomic_DNA"/>
</dbReference>
<dbReference type="Proteomes" id="UP001055879">
    <property type="component" value="Linkage Group LG01"/>
</dbReference>
<sequence>MVAERVLDTSAHKLLNKQPIGSIDVPAELQTLIGKEYVFKLKLNEYNIIHGRENFTVASLWISDEGIEKDCETETEKTVKGKLISSTVGSIVRKVKKPIPKDSEVTSIASLEDAISSDDEISLPRKKRKRVVDDDEEGFCN</sequence>
<evidence type="ECO:0000313" key="1">
    <source>
        <dbReference type="EMBL" id="KAI3770989.1"/>
    </source>
</evidence>
<accession>A0ACB9FIQ4</accession>
<name>A0ACB9FIQ4_ARCLA</name>
<gene>
    <name evidence="1" type="ORF">L6452_02138</name>
</gene>
<evidence type="ECO:0000313" key="2">
    <source>
        <dbReference type="Proteomes" id="UP001055879"/>
    </source>
</evidence>
<protein>
    <submittedName>
        <fullName evidence="1">Uncharacterized protein</fullName>
    </submittedName>
</protein>
<organism evidence="1 2">
    <name type="scientific">Arctium lappa</name>
    <name type="common">Greater burdock</name>
    <name type="synonym">Lappa major</name>
    <dbReference type="NCBI Taxonomy" id="4217"/>
    <lineage>
        <taxon>Eukaryota</taxon>
        <taxon>Viridiplantae</taxon>
        <taxon>Streptophyta</taxon>
        <taxon>Embryophyta</taxon>
        <taxon>Tracheophyta</taxon>
        <taxon>Spermatophyta</taxon>
        <taxon>Magnoliopsida</taxon>
        <taxon>eudicotyledons</taxon>
        <taxon>Gunneridae</taxon>
        <taxon>Pentapetalae</taxon>
        <taxon>asterids</taxon>
        <taxon>campanulids</taxon>
        <taxon>Asterales</taxon>
        <taxon>Asteraceae</taxon>
        <taxon>Carduoideae</taxon>
        <taxon>Cardueae</taxon>
        <taxon>Arctiinae</taxon>
        <taxon>Arctium</taxon>
    </lineage>
</organism>
<comment type="caution">
    <text evidence="1">The sequence shown here is derived from an EMBL/GenBank/DDBJ whole genome shotgun (WGS) entry which is preliminary data.</text>
</comment>